<reference evidence="3 4" key="1">
    <citation type="submission" date="2014-04" db="EMBL/GenBank/DDBJ databases">
        <title>Evolutionary Origins and Diversification of the Mycorrhizal Mutualists.</title>
        <authorList>
            <consortium name="DOE Joint Genome Institute"/>
            <consortium name="Mycorrhizal Genomics Consortium"/>
            <person name="Kohler A."/>
            <person name="Kuo A."/>
            <person name="Nagy L.G."/>
            <person name="Floudas D."/>
            <person name="Copeland A."/>
            <person name="Barry K.W."/>
            <person name="Cichocki N."/>
            <person name="Veneault-Fourrey C."/>
            <person name="LaButti K."/>
            <person name="Lindquist E.A."/>
            <person name="Lipzen A."/>
            <person name="Lundell T."/>
            <person name="Morin E."/>
            <person name="Murat C."/>
            <person name="Riley R."/>
            <person name="Ohm R."/>
            <person name="Sun H."/>
            <person name="Tunlid A."/>
            <person name="Henrissat B."/>
            <person name="Grigoriev I.V."/>
            <person name="Hibbett D.S."/>
            <person name="Martin F."/>
        </authorList>
    </citation>
    <scope>NUCLEOTIDE SEQUENCE [LARGE SCALE GENOMIC DNA]</scope>
    <source>
        <strain evidence="3 4">Koide BX008</strain>
    </source>
</reference>
<dbReference type="Gene3D" id="1.25.40.280">
    <property type="entry name" value="alix/aip1 like domains"/>
    <property type="match status" value="1"/>
</dbReference>
<dbReference type="HOGENOM" id="CLU_007181_2_1_1"/>
<dbReference type="InterPro" id="IPR025304">
    <property type="entry name" value="ALIX_V_dom"/>
</dbReference>
<evidence type="ECO:0000313" key="4">
    <source>
        <dbReference type="Proteomes" id="UP000054549"/>
    </source>
</evidence>
<dbReference type="Gene3D" id="1.20.120.560">
    <property type="entry name" value="alix/aip1 in complex with the ypdl late domain"/>
    <property type="match status" value="1"/>
</dbReference>
<protein>
    <recommendedName>
        <fullName evidence="2">BRO1 domain-containing protein</fullName>
    </recommendedName>
</protein>
<dbReference type="PANTHER" id="PTHR23030:SF39">
    <property type="entry name" value="PROGRAMMED CELL DEATH 6-INTERACTING PROTEIN"/>
    <property type="match status" value="1"/>
</dbReference>
<dbReference type="Proteomes" id="UP000054549">
    <property type="component" value="Unassembled WGS sequence"/>
</dbReference>
<comment type="similarity">
    <text evidence="1">Belongs to the palA/RIM20 family.</text>
</comment>
<dbReference type="InterPro" id="IPR038499">
    <property type="entry name" value="BRO1_sf"/>
</dbReference>
<keyword evidence="4" id="KW-1185">Reference proteome</keyword>
<accession>A0A0C2XFD7</accession>
<sequence>MSNLLDIPSKSSYPIDIAGPARDYIQHHVGVHPDQFRDDIRRWQSLRKDAIGGAADPILLYHAQLCSILSKLPTDIQLEIAYAPAFAPASLPVTLSNLAFERAAILFNLAALYSQLAMSEDRARLEGIKRATTNFQLAAGTLSFLSSSALPRLVIPPDAENRPFDLTVPFVKALEWLMLAQAQECSWQMAKLNQYKNGVVARVAAQTAAFYHQAYNTIRDSDSYIKRAFSSDWLLHIEVKWHHFEAVAQLRQSMEDIEARRYGHELARLHQAQQDAKAAFDAGKRGKVAYVVIQDVQSLLDTVQKGVTRAERDNDLIYHQDVPAMATLPPIKHAPLVSSMTPAGLLNPVTVLASEPPLFANLLGWGAREAIHIYDERKTSLVKEKIADVSQHLQDKSDRELRDLNLPAALEVLERPIGLPPSLLKRAEEVRSENGPAKVETSIEDIQKLAHRDLELLDEAMDILDNEASEDEAARKKALLDRLPSHEGNTKLVEKQKRFRDLLTRASESDELVRQKWDEWGPNIVMLTWSEEDLEASVPSSTFASPSQITPQGKHTQTFARALRVLLESLDDLHSERAQLVKRARRLAEADDVRDRILAEAAKFDNMADVQPLMFEDVSDQELAKYDKFLTELREFEEKQNVILVDTKKQHELFLQSRIDDPAIKDREFALQSLELAYFKYKEIVRNVEEGYKFYNDFAGLLVNFKEECRNWTLQRRQEIQCVRL</sequence>
<proteinExistence type="inferred from homology"/>
<dbReference type="Pfam" id="PF03097">
    <property type="entry name" value="BRO1"/>
    <property type="match status" value="1"/>
</dbReference>
<dbReference type="SMART" id="SM01041">
    <property type="entry name" value="BRO1"/>
    <property type="match status" value="1"/>
</dbReference>
<organism evidence="3 4">
    <name type="scientific">Amanita muscaria (strain Koide BX008)</name>
    <dbReference type="NCBI Taxonomy" id="946122"/>
    <lineage>
        <taxon>Eukaryota</taxon>
        <taxon>Fungi</taxon>
        <taxon>Dikarya</taxon>
        <taxon>Basidiomycota</taxon>
        <taxon>Agaricomycotina</taxon>
        <taxon>Agaricomycetes</taxon>
        <taxon>Agaricomycetidae</taxon>
        <taxon>Agaricales</taxon>
        <taxon>Pluteineae</taxon>
        <taxon>Amanitaceae</taxon>
        <taxon>Amanita</taxon>
    </lineage>
</organism>
<feature type="domain" description="BRO1" evidence="2">
    <location>
        <begin position="3"/>
        <end position="406"/>
    </location>
</feature>
<dbReference type="GO" id="GO:0005768">
    <property type="term" value="C:endosome"/>
    <property type="evidence" value="ECO:0007669"/>
    <property type="project" value="TreeGrafter"/>
</dbReference>
<dbReference type="InterPro" id="IPR004328">
    <property type="entry name" value="BRO1_dom"/>
</dbReference>
<evidence type="ECO:0000259" key="2">
    <source>
        <dbReference type="PROSITE" id="PS51180"/>
    </source>
</evidence>
<gene>
    <name evidence="3" type="ORF">M378DRAFT_197019</name>
</gene>
<dbReference type="InParanoid" id="A0A0C2XFD7"/>
<dbReference type="STRING" id="946122.A0A0C2XFD7"/>
<name>A0A0C2XFD7_AMAMK</name>
<evidence type="ECO:0000313" key="3">
    <source>
        <dbReference type="EMBL" id="KIL67563.1"/>
    </source>
</evidence>
<evidence type="ECO:0000256" key="1">
    <source>
        <dbReference type="ARBA" id="ARBA00038154"/>
    </source>
</evidence>
<dbReference type="CDD" id="cd09241">
    <property type="entry name" value="BRO1_ScRim20-like"/>
    <property type="match status" value="1"/>
</dbReference>
<dbReference type="PROSITE" id="PS51180">
    <property type="entry name" value="BRO1"/>
    <property type="match status" value="1"/>
</dbReference>
<dbReference type="PANTHER" id="PTHR23030">
    <property type="entry name" value="PCD6 INTERACTING PROTEIN-RELATED"/>
    <property type="match status" value="1"/>
</dbReference>
<dbReference type="Pfam" id="PF13949">
    <property type="entry name" value="ALIX_LYPXL_bnd"/>
    <property type="match status" value="1"/>
</dbReference>
<dbReference type="AlphaFoldDB" id="A0A0C2XFD7"/>
<dbReference type="EMBL" id="KN818231">
    <property type="protein sequence ID" value="KIL67563.1"/>
    <property type="molecule type" value="Genomic_DNA"/>
</dbReference>
<dbReference type="OrthoDB" id="64867at2759"/>
<dbReference type="Gene3D" id="1.20.140.50">
    <property type="entry name" value="alix/aip1 like domains"/>
    <property type="match status" value="1"/>
</dbReference>